<gene>
    <name evidence="1" type="ORF">LVIROSA_LOCUS34795</name>
</gene>
<dbReference type="InterPro" id="IPR036770">
    <property type="entry name" value="Ankyrin_rpt-contain_sf"/>
</dbReference>
<dbReference type="PANTHER" id="PTHR47303:SF1">
    <property type="entry name" value="NF-KAPPA-B INHIBITOR BETA"/>
    <property type="match status" value="1"/>
</dbReference>
<reference evidence="1 2" key="1">
    <citation type="submission" date="2022-01" db="EMBL/GenBank/DDBJ databases">
        <authorList>
            <person name="Xiong W."/>
            <person name="Schranz E."/>
        </authorList>
    </citation>
    <scope>NUCLEOTIDE SEQUENCE [LARGE SCALE GENOMIC DNA]</scope>
</reference>
<dbReference type="PANTHER" id="PTHR47303">
    <property type="match status" value="1"/>
</dbReference>
<comment type="caution">
    <text evidence="1">The sequence shown here is derived from an EMBL/GenBank/DDBJ whole genome shotgun (WGS) entry which is preliminary data.</text>
</comment>
<evidence type="ECO:0000313" key="2">
    <source>
        <dbReference type="Proteomes" id="UP001157418"/>
    </source>
</evidence>
<keyword evidence="2" id="KW-1185">Reference proteome</keyword>
<name>A0AAU9PG93_9ASTR</name>
<evidence type="ECO:0000313" key="1">
    <source>
        <dbReference type="EMBL" id="CAH1449306.1"/>
    </source>
</evidence>
<dbReference type="Gene3D" id="1.25.40.20">
    <property type="entry name" value="Ankyrin repeat-containing domain"/>
    <property type="match status" value="1"/>
</dbReference>
<protein>
    <recommendedName>
        <fullName evidence="3">Ankyrin repeat-containing protein</fullName>
    </recommendedName>
</protein>
<evidence type="ECO:0008006" key="3">
    <source>
        <dbReference type="Google" id="ProtNLM"/>
    </source>
</evidence>
<dbReference type="EMBL" id="CAKMRJ010005634">
    <property type="protein sequence ID" value="CAH1449306.1"/>
    <property type="molecule type" value="Genomic_DNA"/>
</dbReference>
<organism evidence="1 2">
    <name type="scientific">Lactuca virosa</name>
    <dbReference type="NCBI Taxonomy" id="75947"/>
    <lineage>
        <taxon>Eukaryota</taxon>
        <taxon>Viridiplantae</taxon>
        <taxon>Streptophyta</taxon>
        <taxon>Embryophyta</taxon>
        <taxon>Tracheophyta</taxon>
        <taxon>Spermatophyta</taxon>
        <taxon>Magnoliopsida</taxon>
        <taxon>eudicotyledons</taxon>
        <taxon>Gunneridae</taxon>
        <taxon>Pentapetalae</taxon>
        <taxon>asterids</taxon>
        <taxon>campanulids</taxon>
        <taxon>Asterales</taxon>
        <taxon>Asteraceae</taxon>
        <taxon>Cichorioideae</taxon>
        <taxon>Cichorieae</taxon>
        <taxon>Lactucinae</taxon>
        <taxon>Lactuca</taxon>
    </lineage>
</organism>
<sequence length="97" mass="11027">MFSIETKTEEKETLGTEREPKVLIIRDIKKIEDQKKITRNKGLLMAIVQGRWRKVESTLEQDKAAATEAINSDCNTVLHIAVGIGHNFLVNEIVRHS</sequence>
<proteinExistence type="predicted"/>
<dbReference type="AlphaFoldDB" id="A0AAU9PG93"/>
<accession>A0AAU9PG93</accession>
<dbReference type="Proteomes" id="UP001157418">
    <property type="component" value="Unassembled WGS sequence"/>
</dbReference>